<reference evidence="2 3" key="1">
    <citation type="submission" date="2018-04" db="EMBL/GenBank/DDBJ databases">
        <authorList>
            <person name="Zhang X."/>
            <person name="Yuan J."/>
            <person name="Li F."/>
            <person name="Xiang J."/>
        </authorList>
    </citation>
    <scope>NUCLEOTIDE SEQUENCE [LARGE SCALE GENOMIC DNA]</scope>
    <source>
        <tissue evidence="2">Muscle</tissue>
    </source>
</reference>
<organism evidence="2 3">
    <name type="scientific">Penaeus vannamei</name>
    <name type="common">Whiteleg shrimp</name>
    <name type="synonym">Litopenaeus vannamei</name>
    <dbReference type="NCBI Taxonomy" id="6689"/>
    <lineage>
        <taxon>Eukaryota</taxon>
        <taxon>Metazoa</taxon>
        <taxon>Ecdysozoa</taxon>
        <taxon>Arthropoda</taxon>
        <taxon>Crustacea</taxon>
        <taxon>Multicrustacea</taxon>
        <taxon>Malacostraca</taxon>
        <taxon>Eumalacostraca</taxon>
        <taxon>Eucarida</taxon>
        <taxon>Decapoda</taxon>
        <taxon>Dendrobranchiata</taxon>
        <taxon>Penaeoidea</taxon>
        <taxon>Penaeidae</taxon>
        <taxon>Penaeus</taxon>
    </lineage>
</organism>
<reference evidence="2 3" key="2">
    <citation type="submission" date="2019-01" db="EMBL/GenBank/DDBJ databases">
        <title>The decoding of complex shrimp genome reveals the adaptation for benthos swimmer, frequently molting mechanism and breeding impact on genome.</title>
        <authorList>
            <person name="Sun Y."/>
            <person name="Gao Y."/>
            <person name="Yu Y."/>
        </authorList>
    </citation>
    <scope>NUCLEOTIDE SEQUENCE [LARGE SCALE GENOMIC DNA]</scope>
    <source>
        <tissue evidence="2">Muscle</tissue>
    </source>
</reference>
<feature type="transmembrane region" description="Helical" evidence="1">
    <location>
        <begin position="21"/>
        <end position="40"/>
    </location>
</feature>
<name>A0A3R7PIR0_PENVA</name>
<dbReference type="InterPro" id="IPR032751">
    <property type="entry name" value="Fuseless"/>
</dbReference>
<keyword evidence="1" id="KW-0812">Transmembrane</keyword>
<dbReference type="PANTHER" id="PTHR35270">
    <property type="entry name" value="FUSELESS, ISOFORM A"/>
    <property type="match status" value="1"/>
</dbReference>
<feature type="transmembrane region" description="Helical" evidence="1">
    <location>
        <begin position="103"/>
        <end position="124"/>
    </location>
</feature>
<evidence type="ECO:0000313" key="2">
    <source>
        <dbReference type="EMBL" id="ROT67850.1"/>
    </source>
</evidence>
<dbReference type="Pfam" id="PF15993">
    <property type="entry name" value="Fuseless"/>
    <property type="match status" value="1"/>
</dbReference>
<dbReference type="GO" id="GO:0007270">
    <property type="term" value="P:neuron-neuron synaptic transmission"/>
    <property type="evidence" value="ECO:0007669"/>
    <property type="project" value="TreeGrafter"/>
</dbReference>
<proteinExistence type="predicted"/>
<evidence type="ECO:0000256" key="1">
    <source>
        <dbReference type="SAM" id="Phobius"/>
    </source>
</evidence>
<comment type="caution">
    <text evidence="2">The sequence shown here is derived from an EMBL/GenBank/DDBJ whole genome shotgun (WGS) entry which is preliminary data.</text>
</comment>
<evidence type="ECO:0000313" key="3">
    <source>
        <dbReference type="Proteomes" id="UP000283509"/>
    </source>
</evidence>
<keyword evidence="1" id="KW-0472">Membrane</keyword>
<keyword evidence="3" id="KW-1185">Reference proteome</keyword>
<dbReference type="GO" id="GO:0070073">
    <property type="term" value="P:clustering of voltage-gated calcium channels"/>
    <property type="evidence" value="ECO:0007669"/>
    <property type="project" value="TreeGrafter"/>
</dbReference>
<keyword evidence="1" id="KW-1133">Transmembrane helix</keyword>
<dbReference type="GO" id="GO:0007274">
    <property type="term" value="P:neuromuscular synaptic transmission"/>
    <property type="evidence" value="ECO:0007669"/>
    <property type="project" value="TreeGrafter"/>
</dbReference>
<protein>
    <submittedName>
        <fullName evidence="2">Uncharacterized protein</fullName>
    </submittedName>
</protein>
<gene>
    <name evidence="2" type="ORF">C7M84_014037</name>
</gene>
<accession>A0A3R7PIR0</accession>
<feature type="non-terminal residue" evidence="2">
    <location>
        <position position="182"/>
    </location>
</feature>
<dbReference type="EMBL" id="QCYY01002747">
    <property type="protein sequence ID" value="ROT67850.1"/>
    <property type="molecule type" value="Genomic_DNA"/>
</dbReference>
<feature type="transmembrane region" description="Helical" evidence="1">
    <location>
        <begin position="130"/>
        <end position="150"/>
    </location>
</feature>
<dbReference type="AlphaFoldDB" id="A0A3R7PIR0"/>
<dbReference type="PANTHER" id="PTHR35270:SF2">
    <property type="entry name" value="FUSELESS, ISOFORM A"/>
    <property type="match status" value="1"/>
</dbReference>
<dbReference type="OrthoDB" id="45313at2759"/>
<sequence length="182" mass="20469">MPSKLTHVPFPFPQRERCGYFLLDTVFTVVVTGSLVVFVWRGAWVFLDAVLFPTMPRYSAMGSMVLGMTVTLLVFAAQLVLIPYLRHVRKGVGKIVVEDAYHTICFVGDINMWRGVWMLLNIYLLPDMPVVSNFLTSVAGLVLLMCFYTSNSILVRGAVMDGAGEGSKGVTFPTQYFRFFYK</sequence>
<dbReference type="GO" id="GO:0042734">
    <property type="term" value="C:presynaptic membrane"/>
    <property type="evidence" value="ECO:0007669"/>
    <property type="project" value="TreeGrafter"/>
</dbReference>
<dbReference type="Proteomes" id="UP000283509">
    <property type="component" value="Unassembled WGS sequence"/>
</dbReference>
<feature type="transmembrane region" description="Helical" evidence="1">
    <location>
        <begin position="60"/>
        <end position="82"/>
    </location>
</feature>